<proteinExistence type="inferred from homology"/>
<dbReference type="AlphaFoldDB" id="A0A9D1MZ86"/>
<dbReference type="PANTHER" id="PTHR30627:SF1">
    <property type="entry name" value="PEPTIDOGLYCAN D,D-TRANSPEPTIDASE FTSI"/>
    <property type="match status" value="1"/>
</dbReference>
<dbReference type="Gene3D" id="3.90.1310.10">
    <property type="entry name" value="Penicillin-binding protein 2a (Domain 2)"/>
    <property type="match status" value="1"/>
</dbReference>
<keyword evidence="4" id="KW-1133">Transmembrane helix</keyword>
<dbReference type="InterPro" id="IPR001460">
    <property type="entry name" value="PCN-bd_Tpept"/>
</dbReference>
<evidence type="ECO:0000256" key="3">
    <source>
        <dbReference type="ARBA" id="ARBA00023136"/>
    </source>
</evidence>
<dbReference type="GO" id="GO:0005886">
    <property type="term" value="C:plasma membrane"/>
    <property type="evidence" value="ECO:0007669"/>
    <property type="project" value="TreeGrafter"/>
</dbReference>
<dbReference type="Pfam" id="PF00905">
    <property type="entry name" value="Transpeptidase"/>
    <property type="match status" value="1"/>
</dbReference>
<dbReference type="Gene3D" id="3.30.450.330">
    <property type="match status" value="1"/>
</dbReference>
<protein>
    <submittedName>
        <fullName evidence="7">Penicillin-binding protein 2</fullName>
    </submittedName>
</protein>
<reference evidence="7" key="2">
    <citation type="journal article" date="2021" name="PeerJ">
        <title>Extensive microbial diversity within the chicken gut microbiome revealed by metagenomics and culture.</title>
        <authorList>
            <person name="Gilroy R."/>
            <person name="Ravi A."/>
            <person name="Getino M."/>
            <person name="Pursley I."/>
            <person name="Horton D.L."/>
            <person name="Alikhan N.F."/>
            <person name="Baker D."/>
            <person name="Gharbi K."/>
            <person name="Hall N."/>
            <person name="Watson M."/>
            <person name="Adriaenssens E.M."/>
            <person name="Foster-Nyarko E."/>
            <person name="Jarju S."/>
            <person name="Secka A."/>
            <person name="Antonio M."/>
            <person name="Oren A."/>
            <person name="Chaudhuri R.R."/>
            <person name="La Ragione R."/>
            <person name="Hildebrand F."/>
            <person name="Pallen M.J."/>
        </authorList>
    </citation>
    <scope>NUCLEOTIDE SEQUENCE</scope>
    <source>
        <strain evidence="7">CHK154-7741</strain>
    </source>
</reference>
<dbReference type="Pfam" id="PF03717">
    <property type="entry name" value="PBP_dimer"/>
    <property type="match status" value="1"/>
</dbReference>
<feature type="domain" description="Penicillin-binding protein dimerisation" evidence="6">
    <location>
        <begin position="65"/>
        <end position="175"/>
    </location>
</feature>
<evidence type="ECO:0000313" key="8">
    <source>
        <dbReference type="Proteomes" id="UP000886748"/>
    </source>
</evidence>
<dbReference type="EMBL" id="DVOD01000024">
    <property type="protein sequence ID" value="HIU92174.1"/>
    <property type="molecule type" value="Genomic_DNA"/>
</dbReference>
<dbReference type="InterPro" id="IPR050515">
    <property type="entry name" value="Beta-lactam/transpept"/>
</dbReference>
<feature type="domain" description="Penicillin-binding protein transpeptidase" evidence="5">
    <location>
        <begin position="255"/>
        <end position="558"/>
    </location>
</feature>
<keyword evidence="4" id="KW-0812">Transmembrane</keyword>
<comment type="similarity">
    <text evidence="2">Belongs to the transpeptidase family.</text>
</comment>
<name>A0A9D1MZ86_9CLOT</name>
<dbReference type="Proteomes" id="UP000886748">
    <property type="component" value="Unassembled WGS sequence"/>
</dbReference>
<evidence type="ECO:0000313" key="7">
    <source>
        <dbReference type="EMBL" id="HIU92174.1"/>
    </source>
</evidence>
<dbReference type="GO" id="GO:0071555">
    <property type="term" value="P:cell wall organization"/>
    <property type="evidence" value="ECO:0007669"/>
    <property type="project" value="TreeGrafter"/>
</dbReference>
<dbReference type="InterPro" id="IPR005311">
    <property type="entry name" value="PBP_dimer"/>
</dbReference>
<dbReference type="PANTHER" id="PTHR30627">
    <property type="entry name" value="PEPTIDOGLYCAN D,D-TRANSPEPTIDASE"/>
    <property type="match status" value="1"/>
</dbReference>
<dbReference type="InterPro" id="IPR036138">
    <property type="entry name" value="PBP_dimer_sf"/>
</dbReference>
<comment type="subcellular location">
    <subcellularLocation>
        <location evidence="1">Membrane</location>
    </subcellularLocation>
</comment>
<sequence length="574" mass="63501">MGRNYKNYKSDKEKFKEFDKKLIFWQIICIIISFIIAAYLFLIMVVDVKNYRAQAKRQRSAKSFVMRGAILDRNGIKLASDKTSFDVYAHQEYFDHTPNELAAILAPVLGVNKNQLAKKLAQDEKIIVLKKDVSRTTAIEIRKLGLREISLGKKNERVYPQGTMAAHILGYYNPDADVAAGIELTAKDKLEEVEQDVNFEKTPDGDIIYEVNTDPAATTAPLRGKSITLTLDSAIQHVCEVELNKVIREKGAIRGTIVVMNPKNGEILGYAIYPTYNPNNYKKATLTQLTNWTLSDVFEPGSTFKVLTIASAIENGRLHENSKILDTGKLEIDKWTIKNYDYATKPFPGNIDLLYLFEHSSNVASAKAALMMTRQEHYNTLKKFGMGEKTGIDLPGESRGLIPPVGDWHKSTHASIGYGYSISVTALQMISAISAIANDGVRVTPHVIKYSPEEEALKVKHIQTVSPETAHTVARLLAGSIGRSKSPVNLEDYHVAAKTGTARKSIAGAKGYTNKLVTSIIGFLPASNPQVEIYVVIDSPSKGALWGSTVAAPVFREVALQTARIMNIPPDKKK</sequence>
<dbReference type="SUPFAM" id="SSF56601">
    <property type="entry name" value="beta-lactamase/transpeptidase-like"/>
    <property type="match status" value="1"/>
</dbReference>
<keyword evidence="3 4" id="KW-0472">Membrane</keyword>
<reference evidence="7" key="1">
    <citation type="submission" date="2020-10" db="EMBL/GenBank/DDBJ databases">
        <authorList>
            <person name="Gilroy R."/>
        </authorList>
    </citation>
    <scope>NUCLEOTIDE SEQUENCE</scope>
    <source>
        <strain evidence="7">CHK154-7741</strain>
    </source>
</reference>
<feature type="transmembrane region" description="Helical" evidence="4">
    <location>
        <begin position="22"/>
        <end position="46"/>
    </location>
</feature>
<evidence type="ECO:0000256" key="1">
    <source>
        <dbReference type="ARBA" id="ARBA00004370"/>
    </source>
</evidence>
<organism evidence="7 8">
    <name type="scientific">Candidatus Limenecus avicola</name>
    <dbReference type="NCBI Taxonomy" id="2840847"/>
    <lineage>
        <taxon>Bacteria</taxon>
        <taxon>Bacillati</taxon>
        <taxon>Bacillota</taxon>
        <taxon>Clostridia</taxon>
        <taxon>Eubacteriales</taxon>
        <taxon>Clostridiaceae</taxon>
        <taxon>Clostridiaceae incertae sedis</taxon>
        <taxon>Candidatus Limenecus</taxon>
    </lineage>
</organism>
<gene>
    <name evidence="7" type="ORF">IAD26_03450</name>
</gene>
<evidence type="ECO:0000256" key="2">
    <source>
        <dbReference type="ARBA" id="ARBA00007171"/>
    </source>
</evidence>
<dbReference type="Gene3D" id="3.40.710.10">
    <property type="entry name" value="DD-peptidase/beta-lactamase superfamily"/>
    <property type="match status" value="1"/>
</dbReference>
<dbReference type="InterPro" id="IPR012338">
    <property type="entry name" value="Beta-lactam/transpept-like"/>
</dbReference>
<evidence type="ECO:0000256" key="4">
    <source>
        <dbReference type="SAM" id="Phobius"/>
    </source>
</evidence>
<evidence type="ECO:0000259" key="5">
    <source>
        <dbReference type="Pfam" id="PF00905"/>
    </source>
</evidence>
<accession>A0A9D1MZ86</accession>
<dbReference type="GO" id="GO:0008658">
    <property type="term" value="F:penicillin binding"/>
    <property type="evidence" value="ECO:0007669"/>
    <property type="project" value="InterPro"/>
</dbReference>
<evidence type="ECO:0000259" key="6">
    <source>
        <dbReference type="Pfam" id="PF03717"/>
    </source>
</evidence>
<dbReference type="SUPFAM" id="SSF56519">
    <property type="entry name" value="Penicillin binding protein dimerisation domain"/>
    <property type="match status" value="1"/>
</dbReference>
<comment type="caution">
    <text evidence="7">The sequence shown here is derived from an EMBL/GenBank/DDBJ whole genome shotgun (WGS) entry which is preliminary data.</text>
</comment>